<dbReference type="GO" id="GO:0006167">
    <property type="term" value="P:AMP biosynthetic process"/>
    <property type="evidence" value="ECO:0007669"/>
    <property type="project" value="TreeGrafter"/>
</dbReference>
<protein>
    <recommendedName>
        <fullName evidence="2">Bis(5'-nucleosyl)-tetraphosphatase [asymmetrical]</fullName>
    </recommendedName>
    <alternativeName>
        <fullName evidence="5">Diadenosine 5',5'''-P1,P4-tetraphosphate asymmetrical hydrolase</fullName>
    </alternativeName>
</protein>
<dbReference type="PROSITE" id="PS51462">
    <property type="entry name" value="NUDIX"/>
    <property type="match status" value="1"/>
</dbReference>
<organism evidence="7 8">
    <name type="scientific">Aureliella helgolandensis</name>
    <dbReference type="NCBI Taxonomy" id="2527968"/>
    <lineage>
        <taxon>Bacteria</taxon>
        <taxon>Pseudomonadati</taxon>
        <taxon>Planctomycetota</taxon>
        <taxon>Planctomycetia</taxon>
        <taxon>Pirellulales</taxon>
        <taxon>Pirellulaceae</taxon>
        <taxon>Aureliella</taxon>
    </lineage>
</organism>
<dbReference type="GO" id="GO:0000166">
    <property type="term" value="F:nucleotide binding"/>
    <property type="evidence" value="ECO:0007669"/>
    <property type="project" value="UniProtKB-KW"/>
</dbReference>
<evidence type="ECO:0000256" key="4">
    <source>
        <dbReference type="ARBA" id="ARBA00022801"/>
    </source>
</evidence>
<dbReference type="InterPro" id="IPR020084">
    <property type="entry name" value="NUDIX_hydrolase_CS"/>
</dbReference>
<evidence type="ECO:0000256" key="3">
    <source>
        <dbReference type="ARBA" id="ARBA00022741"/>
    </source>
</evidence>
<keyword evidence="3" id="KW-0547">Nucleotide-binding</keyword>
<evidence type="ECO:0000256" key="5">
    <source>
        <dbReference type="ARBA" id="ARBA00032644"/>
    </source>
</evidence>
<keyword evidence="4" id="KW-0378">Hydrolase</keyword>
<dbReference type="InterPro" id="IPR051325">
    <property type="entry name" value="Nudix_hydrolase_domain"/>
</dbReference>
<dbReference type="AlphaFoldDB" id="A0A518GGX4"/>
<dbReference type="PROSITE" id="PS00893">
    <property type="entry name" value="NUDIX_BOX"/>
    <property type="match status" value="1"/>
</dbReference>
<dbReference type="Proteomes" id="UP000318017">
    <property type="component" value="Chromosome"/>
</dbReference>
<keyword evidence="8" id="KW-1185">Reference proteome</keyword>
<dbReference type="SUPFAM" id="SSF55811">
    <property type="entry name" value="Nudix"/>
    <property type="match status" value="1"/>
</dbReference>
<dbReference type="InterPro" id="IPR000086">
    <property type="entry name" value="NUDIX_hydrolase_dom"/>
</dbReference>
<dbReference type="OrthoDB" id="9816289at2"/>
<evidence type="ECO:0000313" key="8">
    <source>
        <dbReference type="Proteomes" id="UP000318017"/>
    </source>
</evidence>
<feature type="domain" description="Nudix hydrolase" evidence="6">
    <location>
        <begin position="3"/>
        <end position="134"/>
    </location>
</feature>
<dbReference type="Pfam" id="PF00293">
    <property type="entry name" value="NUDIX"/>
    <property type="match status" value="1"/>
</dbReference>
<dbReference type="CDD" id="cd03428">
    <property type="entry name" value="NUDIX_Ap4A_Nudt2"/>
    <property type="match status" value="1"/>
</dbReference>
<gene>
    <name evidence="7" type="ORF">Q31a_62270</name>
</gene>
<dbReference type="InterPro" id="IPR015797">
    <property type="entry name" value="NUDIX_hydrolase-like_dom_sf"/>
</dbReference>
<dbReference type="GO" id="GO:0006754">
    <property type="term" value="P:ATP biosynthetic process"/>
    <property type="evidence" value="ECO:0007669"/>
    <property type="project" value="TreeGrafter"/>
</dbReference>
<evidence type="ECO:0000313" key="7">
    <source>
        <dbReference type="EMBL" id="QDV27834.1"/>
    </source>
</evidence>
<accession>A0A518GGX4</accession>
<dbReference type="RefSeq" id="WP_145085841.1">
    <property type="nucleotide sequence ID" value="NZ_CP036298.1"/>
</dbReference>
<dbReference type="KEGG" id="ahel:Q31a_62270"/>
<sequence>MATRVEAAGFLLFSRAVPPSFLLMKHKHRWDLPKGHAEPNESILATALRETVEETGIPPDCIEVDPDFQFVLEYQVDNQRHGVHIKRVTYFLGYLDQPREIVLTEHLGYEWFPWPVEQAIQAETIDPLLAAVAEYLDRPSLHH</sequence>
<dbReference type="PANTHER" id="PTHR21340">
    <property type="entry name" value="DIADENOSINE 5,5-P1,P4-TETRAPHOSPHATE PYROPHOSPHOHYDROLASE MUTT"/>
    <property type="match status" value="1"/>
</dbReference>
<comment type="similarity">
    <text evidence="1">Belongs to the Nudix hydrolase family.</text>
</comment>
<evidence type="ECO:0000256" key="1">
    <source>
        <dbReference type="ARBA" id="ARBA00005582"/>
    </source>
</evidence>
<evidence type="ECO:0000259" key="6">
    <source>
        <dbReference type="PROSITE" id="PS51462"/>
    </source>
</evidence>
<dbReference type="EMBL" id="CP036298">
    <property type="protein sequence ID" value="QDV27834.1"/>
    <property type="molecule type" value="Genomic_DNA"/>
</dbReference>
<dbReference type="PANTHER" id="PTHR21340:SF0">
    <property type="entry name" value="BIS(5'-NUCLEOSYL)-TETRAPHOSPHATASE [ASYMMETRICAL]"/>
    <property type="match status" value="1"/>
</dbReference>
<evidence type="ECO:0000256" key="2">
    <source>
        <dbReference type="ARBA" id="ARBA00018911"/>
    </source>
</evidence>
<dbReference type="InterPro" id="IPR003565">
    <property type="entry name" value="Tetra_PHTase"/>
</dbReference>
<dbReference type="Gene3D" id="3.90.79.10">
    <property type="entry name" value="Nucleoside Triphosphate Pyrophosphohydrolase"/>
    <property type="match status" value="1"/>
</dbReference>
<reference evidence="7 8" key="1">
    <citation type="submission" date="2019-02" db="EMBL/GenBank/DDBJ databases">
        <title>Deep-cultivation of Planctomycetes and their phenomic and genomic characterization uncovers novel biology.</title>
        <authorList>
            <person name="Wiegand S."/>
            <person name="Jogler M."/>
            <person name="Boedeker C."/>
            <person name="Pinto D."/>
            <person name="Vollmers J."/>
            <person name="Rivas-Marin E."/>
            <person name="Kohn T."/>
            <person name="Peeters S.H."/>
            <person name="Heuer A."/>
            <person name="Rast P."/>
            <person name="Oberbeckmann S."/>
            <person name="Bunk B."/>
            <person name="Jeske O."/>
            <person name="Meyerdierks A."/>
            <person name="Storesund J.E."/>
            <person name="Kallscheuer N."/>
            <person name="Luecker S."/>
            <person name="Lage O.M."/>
            <person name="Pohl T."/>
            <person name="Merkel B.J."/>
            <person name="Hornburger P."/>
            <person name="Mueller R.-W."/>
            <person name="Bruemmer F."/>
            <person name="Labrenz M."/>
            <person name="Spormann A.M."/>
            <person name="Op den Camp H."/>
            <person name="Overmann J."/>
            <person name="Amann R."/>
            <person name="Jetten M.S.M."/>
            <person name="Mascher T."/>
            <person name="Medema M.H."/>
            <person name="Devos D.P."/>
            <person name="Kaster A.-K."/>
            <person name="Ovreas L."/>
            <person name="Rohde M."/>
            <person name="Galperin M.Y."/>
            <person name="Jogler C."/>
        </authorList>
    </citation>
    <scope>NUCLEOTIDE SEQUENCE [LARGE SCALE GENOMIC DNA]</scope>
    <source>
        <strain evidence="7 8">Q31a</strain>
    </source>
</reference>
<proteinExistence type="inferred from homology"/>
<dbReference type="GO" id="GO:0004081">
    <property type="term" value="F:bis(5'-nucleosyl)-tetraphosphatase (asymmetrical) activity"/>
    <property type="evidence" value="ECO:0007669"/>
    <property type="project" value="TreeGrafter"/>
</dbReference>
<name>A0A518GGX4_9BACT</name>